<reference evidence="1" key="1">
    <citation type="submission" date="2024-01" db="EMBL/GenBank/DDBJ databases">
        <title>The diversity of rhizobia nodulating Mimosa spp. in eleven states of Brazil covering several biomes is determined by host plant, location, and edaphic factors.</title>
        <authorList>
            <person name="Rouws L."/>
            <person name="Barauna A."/>
            <person name="Beukes C."/>
            <person name="De Faria S.M."/>
            <person name="Gross E."/>
            <person name="Dos Reis Junior F.B."/>
            <person name="Simon M."/>
            <person name="Maluk M."/>
            <person name="Odee D.W."/>
            <person name="Kenicer G."/>
            <person name="Young J.P.W."/>
            <person name="Reis V.M."/>
            <person name="Zilli J."/>
            <person name="James E.K."/>
        </authorList>
    </citation>
    <scope>NUCLEOTIDE SEQUENCE</scope>
    <source>
        <strain evidence="1">JPY452</strain>
    </source>
</reference>
<proteinExistence type="predicted"/>
<evidence type="ECO:0000313" key="2">
    <source>
        <dbReference type="Proteomes" id="UP001392318"/>
    </source>
</evidence>
<evidence type="ECO:0000313" key="1">
    <source>
        <dbReference type="EMBL" id="MEM5400842.1"/>
    </source>
</evidence>
<keyword evidence="2" id="KW-1185">Reference proteome</keyword>
<dbReference type="EMBL" id="JAYMRU010000007">
    <property type="protein sequence ID" value="MEM5400842.1"/>
    <property type="molecule type" value="Genomic_DNA"/>
</dbReference>
<dbReference type="Proteomes" id="UP001392318">
    <property type="component" value="Unassembled WGS sequence"/>
</dbReference>
<name>A0ACC6RHA2_9BURK</name>
<organism evidence="1 2">
    <name type="scientific">Paraburkholderia unamae</name>
    <dbReference type="NCBI Taxonomy" id="219649"/>
    <lineage>
        <taxon>Bacteria</taxon>
        <taxon>Pseudomonadati</taxon>
        <taxon>Pseudomonadota</taxon>
        <taxon>Betaproteobacteria</taxon>
        <taxon>Burkholderiales</taxon>
        <taxon>Burkholderiaceae</taxon>
        <taxon>Paraburkholderia</taxon>
    </lineage>
</organism>
<gene>
    <name evidence="1" type="ORF">VSR83_12190</name>
</gene>
<protein>
    <submittedName>
        <fullName evidence="1">Uncharacterized protein</fullName>
    </submittedName>
</protein>
<sequence>MNELTEAEAAALAEHEANKVPGEVKQQPVAQSIETATAIGISDIPVDMHPVGKYIHACHAMLEHMKQELAKNGINV</sequence>
<comment type="caution">
    <text evidence="1">The sequence shown here is derived from an EMBL/GenBank/DDBJ whole genome shotgun (WGS) entry which is preliminary data.</text>
</comment>
<accession>A0ACC6RHA2</accession>